<dbReference type="SUPFAM" id="SSF50346">
    <property type="entry name" value="PRC-barrel domain"/>
    <property type="match status" value="1"/>
</dbReference>
<accession>A0A1H9MDC6</accession>
<reference evidence="9 10" key="1">
    <citation type="submission" date="2016-10" db="EMBL/GenBank/DDBJ databases">
        <authorList>
            <person name="de Groot N.N."/>
        </authorList>
    </citation>
    <scope>NUCLEOTIDE SEQUENCE [LARGE SCALE GENOMIC DNA]</scope>
    <source>
        <strain evidence="9 10">A52C2</strain>
    </source>
</reference>
<keyword evidence="10" id="KW-1185">Reference proteome</keyword>
<dbReference type="GO" id="GO:0005840">
    <property type="term" value="C:ribosome"/>
    <property type="evidence" value="ECO:0007669"/>
    <property type="project" value="InterPro"/>
</dbReference>
<proteinExistence type="inferred from homology"/>
<feature type="region of interest" description="Disordered" evidence="6">
    <location>
        <begin position="163"/>
        <end position="187"/>
    </location>
</feature>
<dbReference type="Pfam" id="PF24986">
    <property type="entry name" value="PRC_RimM"/>
    <property type="match status" value="1"/>
</dbReference>
<dbReference type="GO" id="GO:0005737">
    <property type="term" value="C:cytoplasm"/>
    <property type="evidence" value="ECO:0007669"/>
    <property type="project" value="UniProtKB-SubCell"/>
</dbReference>
<evidence type="ECO:0000256" key="1">
    <source>
        <dbReference type="ARBA" id="ARBA00022490"/>
    </source>
</evidence>
<dbReference type="Gene3D" id="2.30.30.240">
    <property type="entry name" value="PRC-barrel domain"/>
    <property type="match status" value="1"/>
</dbReference>
<dbReference type="InterPro" id="IPR002676">
    <property type="entry name" value="RimM_N"/>
</dbReference>
<protein>
    <recommendedName>
        <fullName evidence="5">Ribosome maturation factor RimM</fullName>
    </recommendedName>
</protein>
<dbReference type="InterPro" id="IPR036976">
    <property type="entry name" value="RimM_N_sf"/>
</dbReference>
<dbReference type="AlphaFoldDB" id="A0A1H9MDC6"/>
<organism evidence="9 10">
    <name type="scientific">Faunimonas pinastri</name>
    <dbReference type="NCBI Taxonomy" id="1855383"/>
    <lineage>
        <taxon>Bacteria</taxon>
        <taxon>Pseudomonadati</taxon>
        <taxon>Pseudomonadota</taxon>
        <taxon>Alphaproteobacteria</taxon>
        <taxon>Hyphomicrobiales</taxon>
        <taxon>Afifellaceae</taxon>
        <taxon>Faunimonas</taxon>
    </lineage>
</organism>
<evidence type="ECO:0000256" key="3">
    <source>
        <dbReference type="ARBA" id="ARBA00022552"/>
    </source>
</evidence>
<evidence type="ECO:0000256" key="2">
    <source>
        <dbReference type="ARBA" id="ARBA00022517"/>
    </source>
</evidence>
<dbReference type="PANTHER" id="PTHR33692:SF1">
    <property type="entry name" value="RIBOSOME MATURATION FACTOR RIMM"/>
    <property type="match status" value="1"/>
</dbReference>
<feature type="domain" description="Ribosome maturation factor RimM PRC barrel" evidence="8">
    <location>
        <begin position="100"/>
        <end position="166"/>
    </location>
</feature>
<dbReference type="SUPFAM" id="SSF50447">
    <property type="entry name" value="Translation proteins"/>
    <property type="match status" value="1"/>
</dbReference>
<comment type="subunit">
    <text evidence="5">Binds ribosomal protein uS19.</text>
</comment>
<dbReference type="Proteomes" id="UP000199647">
    <property type="component" value="Unassembled WGS sequence"/>
</dbReference>
<feature type="domain" description="RimM N-terminal" evidence="7">
    <location>
        <begin position="10"/>
        <end position="87"/>
    </location>
</feature>
<dbReference type="Pfam" id="PF01782">
    <property type="entry name" value="RimM"/>
    <property type="match status" value="1"/>
</dbReference>
<gene>
    <name evidence="5" type="primary">rimM</name>
    <name evidence="9" type="ORF">SAMN05216548_11365</name>
</gene>
<evidence type="ECO:0000256" key="5">
    <source>
        <dbReference type="HAMAP-Rule" id="MF_00014"/>
    </source>
</evidence>
<evidence type="ECO:0000256" key="6">
    <source>
        <dbReference type="SAM" id="MobiDB-lite"/>
    </source>
</evidence>
<evidence type="ECO:0000259" key="8">
    <source>
        <dbReference type="Pfam" id="PF24986"/>
    </source>
</evidence>
<dbReference type="PANTHER" id="PTHR33692">
    <property type="entry name" value="RIBOSOME MATURATION FACTOR RIMM"/>
    <property type="match status" value="1"/>
</dbReference>
<dbReference type="STRING" id="1855383.SAMN05216548_11365"/>
<dbReference type="InterPro" id="IPR056792">
    <property type="entry name" value="PRC_RimM"/>
</dbReference>
<dbReference type="GO" id="GO:0043022">
    <property type="term" value="F:ribosome binding"/>
    <property type="evidence" value="ECO:0007669"/>
    <property type="project" value="InterPro"/>
</dbReference>
<sequence length="187" mass="20117">MADEADKILLAQIGAPHGVRGEVRVKSFTADPLALRDYKPLVSRDGRLFVVERLRPAKDVLVVKFRGLDDRNAAEALNGTRIFVSREALPEPDEDEFYHADLIGLAAMLESGEPFGTIVAFHDHGAGEMVEVAPPQGQTLLVPFTQAAVPVIDIAAGRVVVVPPPEISERDEDSEGGEGKPADEAES</sequence>
<comment type="subcellular location">
    <subcellularLocation>
        <location evidence="5">Cytoplasm</location>
    </subcellularLocation>
</comment>
<dbReference type="GO" id="GO:0042274">
    <property type="term" value="P:ribosomal small subunit biogenesis"/>
    <property type="evidence" value="ECO:0007669"/>
    <property type="project" value="UniProtKB-UniRule"/>
</dbReference>
<evidence type="ECO:0000256" key="4">
    <source>
        <dbReference type="ARBA" id="ARBA00023186"/>
    </source>
</evidence>
<dbReference type="OrthoDB" id="9788191at2"/>
<comment type="similarity">
    <text evidence="5">Belongs to the RimM family.</text>
</comment>
<keyword evidence="1 5" id="KW-0963">Cytoplasm</keyword>
<dbReference type="InterPro" id="IPR009000">
    <property type="entry name" value="Transl_B-barrel_sf"/>
</dbReference>
<dbReference type="InterPro" id="IPR011961">
    <property type="entry name" value="RimM"/>
</dbReference>
<dbReference type="GO" id="GO:0006364">
    <property type="term" value="P:rRNA processing"/>
    <property type="evidence" value="ECO:0007669"/>
    <property type="project" value="UniProtKB-UniRule"/>
</dbReference>
<keyword evidence="4 5" id="KW-0143">Chaperone</keyword>
<evidence type="ECO:0000259" key="7">
    <source>
        <dbReference type="Pfam" id="PF01782"/>
    </source>
</evidence>
<dbReference type="NCBIfam" id="TIGR02273">
    <property type="entry name" value="16S_RimM"/>
    <property type="match status" value="1"/>
</dbReference>
<comment type="domain">
    <text evidence="5">The PRC barrel domain binds ribosomal protein uS19.</text>
</comment>
<name>A0A1H9MDC6_9HYPH</name>
<evidence type="ECO:0000313" key="9">
    <source>
        <dbReference type="EMBL" id="SER21499.1"/>
    </source>
</evidence>
<evidence type="ECO:0000313" key="10">
    <source>
        <dbReference type="Proteomes" id="UP000199647"/>
    </source>
</evidence>
<dbReference type="InterPro" id="IPR011033">
    <property type="entry name" value="PRC_barrel-like_sf"/>
</dbReference>
<feature type="compositionally biased region" description="Basic and acidic residues" evidence="6">
    <location>
        <begin position="177"/>
        <end position="187"/>
    </location>
</feature>
<keyword evidence="3 5" id="KW-0698">rRNA processing</keyword>
<comment type="function">
    <text evidence="5">An accessory protein needed during the final step in the assembly of 30S ribosomal subunit, possibly for assembly of the head region. Essential for efficient processing of 16S rRNA. May be needed both before and after RbfA during the maturation of 16S rRNA. It has affinity for free ribosomal 30S subunits but not for 70S ribosomes.</text>
</comment>
<keyword evidence="2 5" id="KW-0690">Ribosome biogenesis</keyword>
<dbReference type="Gene3D" id="2.40.30.60">
    <property type="entry name" value="RimM"/>
    <property type="match status" value="1"/>
</dbReference>
<dbReference type="RefSeq" id="WP_092498257.1">
    <property type="nucleotide sequence ID" value="NZ_FOFG01000013.1"/>
</dbReference>
<dbReference type="EMBL" id="FOFG01000013">
    <property type="protein sequence ID" value="SER21499.1"/>
    <property type="molecule type" value="Genomic_DNA"/>
</dbReference>
<dbReference type="HAMAP" id="MF_00014">
    <property type="entry name" value="Ribosome_mat_RimM"/>
    <property type="match status" value="1"/>
</dbReference>